<feature type="domain" description="ABC transporter" evidence="6">
    <location>
        <begin position="3"/>
        <end position="236"/>
    </location>
</feature>
<evidence type="ECO:0000256" key="3">
    <source>
        <dbReference type="ARBA" id="ARBA00022840"/>
    </source>
</evidence>
<keyword evidence="4" id="KW-1278">Translocase</keyword>
<dbReference type="InterPro" id="IPR027417">
    <property type="entry name" value="P-loop_NTPase"/>
</dbReference>
<comment type="caution">
    <text evidence="7">The sequence shown here is derived from an EMBL/GenBank/DDBJ whole genome shotgun (WGS) entry which is preliminary data.</text>
</comment>
<dbReference type="PROSITE" id="PS50893">
    <property type="entry name" value="ABC_TRANSPORTER_2"/>
    <property type="match status" value="1"/>
</dbReference>
<dbReference type="GO" id="GO:0005524">
    <property type="term" value="F:ATP binding"/>
    <property type="evidence" value="ECO:0007669"/>
    <property type="project" value="UniProtKB-KW"/>
</dbReference>
<evidence type="ECO:0000313" key="8">
    <source>
        <dbReference type="Proteomes" id="UP000238823"/>
    </source>
</evidence>
<keyword evidence="3 7" id="KW-0067">ATP-binding</keyword>
<dbReference type="InterPro" id="IPR003439">
    <property type="entry name" value="ABC_transporter-like_ATP-bd"/>
</dbReference>
<dbReference type="SUPFAM" id="SSF52540">
    <property type="entry name" value="P-loop containing nucleoside triphosphate hydrolases"/>
    <property type="match status" value="1"/>
</dbReference>
<protein>
    <submittedName>
        <fullName evidence="7">Putative siderophore transport system ATP-binding protein YusV</fullName>
    </submittedName>
</protein>
<dbReference type="InterPro" id="IPR003593">
    <property type="entry name" value="AAA+_ATPase"/>
</dbReference>
<proteinExistence type="predicted"/>
<dbReference type="PANTHER" id="PTHR42794">
    <property type="entry name" value="HEMIN IMPORT ATP-BINDING PROTEIN HMUV"/>
    <property type="match status" value="1"/>
</dbReference>
<organism evidence="7 8">
    <name type="scientific">Enhygromyxa salina</name>
    <dbReference type="NCBI Taxonomy" id="215803"/>
    <lineage>
        <taxon>Bacteria</taxon>
        <taxon>Pseudomonadati</taxon>
        <taxon>Myxococcota</taxon>
        <taxon>Polyangia</taxon>
        <taxon>Nannocystales</taxon>
        <taxon>Nannocystaceae</taxon>
        <taxon>Enhygromyxa</taxon>
    </lineage>
</organism>
<evidence type="ECO:0000313" key="7">
    <source>
        <dbReference type="EMBL" id="PRP95250.1"/>
    </source>
</evidence>
<evidence type="ECO:0000256" key="5">
    <source>
        <dbReference type="ARBA" id="ARBA00037066"/>
    </source>
</evidence>
<dbReference type="Proteomes" id="UP000238823">
    <property type="component" value="Unassembled WGS sequence"/>
</dbReference>
<dbReference type="Pfam" id="PF00005">
    <property type="entry name" value="ABC_tran"/>
    <property type="match status" value="1"/>
</dbReference>
<evidence type="ECO:0000256" key="1">
    <source>
        <dbReference type="ARBA" id="ARBA00022448"/>
    </source>
</evidence>
<dbReference type="PROSITE" id="PS00211">
    <property type="entry name" value="ABC_TRANSPORTER_1"/>
    <property type="match status" value="1"/>
</dbReference>
<dbReference type="SMART" id="SM00382">
    <property type="entry name" value="AAA"/>
    <property type="match status" value="1"/>
</dbReference>
<dbReference type="EMBL" id="PVNL01000138">
    <property type="protein sequence ID" value="PRP95250.1"/>
    <property type="molecule type" value="Genomic_DNA"/>
</dbReference>
<dbReference type="Gene3D" id="3.40.50.300">
    <property type="entry name" value="P-loop containing nucleotide triphosphate hydrolases"/>
    <property type="match status" value="1"/>
</dbReference>
<accession>A0A2S9XR84</accession>
<dbReference type="PANTHER" id="PTHR42794:SF1">
    <property type="entry name" value="HEMIN IMPORT ATP-BINDING PROTEIN HMUV"/>
    <property type="match status" value="1"/>
</dbReference>
<dbReference type="RefSeq" id="WP_106094326.1">
    <property type="nucleotide sequence ID" value="NZ_PVNL01000138.1"/>
</dbReference>
<dbReference type="GO" id="GO:0016887">
    <property type="term" value="F:ATP hydrolysis activity"/>
    <property type="evidence" value="ECO:0007669"/>
    <property type="project" value="InterPro"/>
</dbReference>
<gene>
    <name evidence="7" type="primary">yusV</name>
    <name evidence="7" type="ORF">ENSA7_75640</name>
</gene>
<comment type="function">
    <text evidence="5">Part of the ABC transporter complex HmuTUV involved in hemin import. Responsible for energy coupling to the transport system.</text>
</comment>
<evidence type="ECO:0000256" key="2">
    <source>
        <dbReference type="ARBA" id="ARBA00022741"/>
    </source>
</evidence>
<dbReference type="OrthoDB" id="9809450at2"/>
<dbReference type="AlphaFoldDB" id="A0A2S9XR84"/>
<evidence type="ECO:0000256" key="4">
    <source>
        <dbReference type="ARBA" id="ARBA00022967"/>
    </source>
</evidence>
<sequence>MKLRAEGLGLRVAGRWLIRGCSFELTPGTVSVIVGPNGSGKTTLLRALLGLIQPDEGKVWLDGSPLARHSLRARARACAWLPQRTELPWGMPANELVMLGRAPHLSAFAGPGRADELAVTAALARVEASDLSVRDVRTLSGGELQRVLLARLLATEAPLLLLDEPTTALDVGHALALLELTRELAAAGHGVLMSLHELELARRYGDQALLLRGDDAGGYVLGSVNEVLTPAVISEVFAVGAKIIAGELRFHSTVT</sequence>
<reference evidence="7 8" key="1">
    <citation type="submission" date="2018-03" db="EMBL/GenBank/DDBJ databases">
        <title>Draft Genome Sequences of the Obligatory Marine Myxobacteria Enhygromyxa salina SWB007.</title>
        <authorList>
            <person name="Poehlein A."/>
            <person name="Moghaddam J.A."/>
            <person name="Harms H."/>
            <person name="Alanjari M."/>
            <person name="Koenig G.M."/>
            <person name="Daniel R."/>
            <person name="Schaeberle T.F."/>
        </authorList>
    </citation>
    <scope>NUCLEOTIDE SEQUENCE [LARGE SCALE GENOMIC DNA]</scope>
    <source>
        <strain evidence="7 8">SWB007</strain>
    </source>
</reference>
<keyword evidence="1" id="KW-0813">Transport</keyword>
<name>A0A2S9XR84_9BACT</name>
<keyword evidence="2" id="KW-0547">Nucleotide-binding</keyword>
<dbReference type="InterPro" id="IPR017871">
    <property type="entry name" value="ABC_transporter-like_CS"/>
</dbReference>
<evidence type="ECO:0000259" key="6">
    <source>
        <dbReference type="PROSITE" id="PS50893"/>
    </source>
</evidence>